<feature type="compositionally biased region" description="Pro residues" evidence="1">
    <location>
        <begin position="1"/>
        <end position="10"/>
    </location>
</feature>
<keyword evidence="2" id="KW-0812">Transmembrane</keyword>
<comment type="caution">
    <text evidence="3">The sequence shown here is derived from an EMBL/GenBank/DDBJ whole genome shotgun (WGS) entry which is preliminary data.</text>
</comment>
<gene>
    <name evidence="3" type="ORF">KI387_025304</name>
</gene>
<dbReference type="EMBL" id="JAHRHJ020000005">
    <property type="protein sequence ID" value="KAH9316677.1"/>
    <property type="molecule type" value="Genomic_DNA"/>
</dbReference>
<name>A0AA38G5S6_TAXCH</name>
<keyword evidence="4" id="KW-1185">Reference proteome</keyword>
<accession>A0AA38G5S6</accession>
<feature type="compositionally biased region" description="Basic residues" evidence="1">
    <location>
        <begin position="14"/>
        <end position="25"/>
    </location>
</feature>
<evidence type="ECO:0000256" key="2">
    <source>
        <dbReference type="SAM" id="Phobius"/>
    </source>
</evidence>
<evidence type="ECO:0000313" key="4">
    <source>
        <dbReference type="Proteomes" id="UP000824469"/>
    </source>
</evidence>
<dbReference type="OMA" id="SECMHAY"/>
<organism evidence="3 4">
    <name type="scientific">Taxus chinensis</name>
    <name type="common">Chinese yew</name>
    <name type="synonym">Taxus wallichiana var. chinensis</name>
    <dbReference type="NCBI Taxonomy" id="29808"/>
    <lineage>
        <taxon>Eukaryota</taxon>
        <taxon>Viridiplantae</taxon>
        <taxon>Streptophyta</taxon>
        <taxon>Embryophyta</taxon>
        <taxon>Tracheophyta</taxon>
        <taxon>Spermatophyta</taxon>
        <taxon>Pinopsida</taxon>
        <taxon>Pinidae</taxon>
        <taxon>Conifers II</taxon>
        <taxon>Cupressales</taxon>
        <taxon>Taxaceae</taxon>
        <taxon>Taxus</taxon>
    </lineage>
</organism>
<evidence type="ECO:0000313" key="3">
    <source>
        <dbReference type="EMBL" id="KAH9316677.1"/>
    </source>
</evidence>
<reference evidence="3 4" key="1">
    <citation type="journal article" date="2021" name="Nat. Plants">
        <title>The Taxus genome provides insights into paclitaxel biosynthesis.</title>
        <authorList>
            <person name="Xiong X."/>
            <person name="Gou J."/>
            <person name="Liao Q."/>
            <person name="Li Y."/>
            <person name="Zhou Q."/>
            <person name="Bi G."/>
            <person name="Li C."/>
            <person name="Du R."/>
            <person name="Wang X."/>
            <person name="Sun T."/>
            <person name="Guo L."/>
            <person name="Liang H."/>
            <person name="Lu P."/>
            <person name="Wu Y."/>
            <person name="Zhang Z."/>
            <person name="Ro D.K."/>
            <person name="Shang Y."/>
            <person name="Huang S."/>
            <person name="Yan J."/>
        </authorList>
    </citation>
    <scope>NUCLEOTIDE SEQUENCE [LARGE SCALE GENOMIC DNA]</scope>
    <source>
        <strain evidence="3">Ta-2019</strain>
    </source>
</reference>
<proteinExistence type="predicted"/>
<dbReference type="InterPro" id="IPR024709">
    <property type="entry name" value="FucosylTrfase_pln"/>
</dbReference>
<feature type="non-terminal residue" evidence="3">
    <location>
        <position position="1"/>
    </location>
</feature>
<keyword evidence="2" id="KW-1133">Transmembrane helix</keyword>
<keyword evidence="2" id="KW-0472">Membrane</keyword>
<dbReference type="PANTHER" id="PTHR31288:SF22">
    <property type="entry name" value="O-FUCOSYLTRANSFERASE 9"/>
    <property type="match status" value="1"/>
</dbReference>
<feature type="region of interest" description="Disordered" evidence="1">
    <location>
        <begin position="1"/>
        <end position="35"/>
    </location>
</feature>
<dbReference type="Proteomes" id="UP000824469">
    <property type="component" value="Unassembled WGS sequence"/>
</dbReference>
<dbReference type="PANTHER" id="PTHR31288">
    <property type="entry name" value="O-FUCOSYLTRANSFERASE FAMILY PROTEIN"/>
    <property type="match status" value="1"/>
</dbReference>
<dbReference type="AlphaFoldDB" id="A0AA38G5S6"/>
<feature type="transmembrane region" description="Helical" evidence="2">
    <location>
        <begin position="59"/>
        <end position="80"/>
    </location>
</feature>
<evidence type="ECO:0000256" key="1">
    <source>
        <dbReference type="SAM" id="MobiDB-lite"/>
    </source>
</evidence>
<protein>
    <submittedName>
        <fullName evidence="3">Uncharacterized protein</fullName>
    </submittedName>
</protein>
<sequence>AHSSPSPPSSPRRSSPRPRHGKTKSGRMQGGVGPALPPRTFIQKFAWLLLSVLLRRHGVFLFAPLIYISGMLLYMGSITFDAREVVRHHIAPGSVYKSPQVFDRLWPVMQADNETHGGVCFFDLFIAYFT</sequence>